<dbReference type="GO" id="GO:0031969">
    <property type="term" value="C:chloroplast membrane"/>
    <property type="evidence" value="ECO:0007669"/>
    <property type="project" value="UniProtKB-SubCell"/>
</dbReference>
<evidence type="ECO:0000256" key="3">
    <source>
        <dbReference type="ARBA" id="ARBA00004943"/>
    </source>
</evidence>
<dbReference type="AlphaFoldDB" id="A0ABC8IVU2"/>
<dbReference type="GO" id="GO:0006783">
    <property type="term" value="P:heme biosynthetic process"/>
    <property type="evidence" value="ECO:0007669"/>
    <property type="project" value="UniProtKB-UniRule"/>
</dbReference>
<evidence type="ECO:0000256" key="6">
    <source>
        <dbReference type="ARBA" id="ARBA00023133"/>
    </source>
</evidence>
<dbReference type="NCBIfam" id="TIGR00109">
    <property type="entry name" value="hemH"/>
    <property type="match status" value="1"/>
</dbReference>
<proteinExistence type="inferred from homology"/>
<evidence type="ECO:0000256" key="4">
    <source>
        <dbReference type="ARBA" id="ARBA00007718"/>
    </source>
</evidence>
<organism evidence="11 12">
    <name type="scientific">Eruca vesicaria subsp. sativa</name>
    <name type="common">Garden rocket</name>
    <name type="synonym">Eruca sativa</name>
    <dbReference type="NCBI Taxonomy" id="29727"/>
    <lineage>
        <taxon>Eukaryota</taxon>
        <taxon>Viridiplantae</taxon>
        <taxon>Streptophyta</taxon>
        <taxon>Embryophyta</taxon>
        <taxon>Tracheophyta</taxon>
        <taxon>Spermatophyta</taxon>
        <taxon>Magnoliopsida</taxon>
        <taxon>eudicotyledons</taxon>
        <taxon>Gunneridae</taxon>
        <taxon>Pentapetalae</taxon>
        <taxon>rosids</taxon>
        <taxon>malvids</taxon>
        <taxon>Brassicales</taxon>
        <taxon>Brassicaceae</taxon>
        <taxon>Brassiceae</taxon>
        <taxon>Eruca</taxon>
    </lineage>
</organism>
<dbReference type="SUPFAM" id="SSF53800">
    <property type="entry name" value="Chelatase"/>
    <property type="match status" value="1"/>
</dbReference>
<reference evidence="11 12" key="1">
    <citation type="submission" date="2022-03" db="EMBL/GenBank/DDBJ databases">
        <authorList>
            <person name="Macdonald S."/>
            <person name="Ahmed S."/>
            <person name="Newling K."/>
        </authorList>
    </citation>
    <scope>NUCLEOTIDE SEQUENCE [LARGE SCALE GENOMIC DNA]</scope>
</reference>
<keyword evidence="7 10" id="KW-0456">Lyase</keyword>
<comment type="function">
    <text evidence="10">Catalyzes the ferrous insertion into protoporphyrin IX.</text>
</comment>
<keyword evidence="10" id="KW-0150">Chloroplast</keyword>
<comment type="subcellular location">
    <subcellularLocation>
        <location evidence="1">Plastid</location>
        <location evidence="1">Chloroplast membrane</location>
        <topology evidence="1">Peripheral membrane protein</topology>
    </subcellularLocation>
    <subcellularLocation>
        <location evidence="2">Plastid</location>
        <location evidence="2">Chloroplast thylakoid membrane</location>
        <topology evidence="2">Peripheral membrane protein</topology>
    </subcellularLocation>
</comment>
<evidence type="ECO:0000256" key="10">
    <source>
        <dbReference type="RuleBase" id="RU000607"/>
    </source>
</evidence>
<comment type="catalytic activity">
    <reaction evidence="9 10">
        <text>heme b + 2 H(+) = protoporphyrin IX + Fe(2+)</text>
        <dbReference type="Rhea" id="RHEA:22584"/>
        <dbReference type="ChEBI" id="CHEBI:15378"/>
        <dbReference type="ChEBI" id="CHEBI:29033"/>
        <dbReference type="ChEBI" id="CHEBI:57306"/>
        <dbReference type="ChEBI" id="CHEBI:60344"/>
        <dbReference type="EC" id="4.98.1.1"/>
    </reaction>
</comment>
<evidence type="ECO:0000313" key="11">
    <source>
        <dbReference type="EMBL" id="CAH8302256.1"/>
    </source>
</evidence>
<evidence type="ECO:0000256" key="7">
    <source>
        <dbReference type="ARBA" id="ARBA00023239"/>
    </source>
</evidence>
<name>A0ABC8IVU2_ERUVS</name>
<keyword evidence="12" id="KW-1185">Reference proteome</keyword>
<dbReference type="CDD" id="cd03411">
    <property type="entry name" value="Ferrochelatase_N"/>
    <property type="match status" value="1"/>
</dbReference>
<comment type="similarity">
    <text evidence="4 10">Belongs to the ferrochelatase family.</text>
</comment>
<keyword evidence="8 10" id="KW-0627">Porphyrin biosynthesis</keyword>
<dbReference type="PROSITE" id="PS00534">
    <property type="entry name" value="FERROCHELATASE"/>
    <property type="match status" value="1"/>
</dbReference>
<evidence type="ECO:0000256" key="1">
    <source>
        <dbReference type="ARBA" id="ARBA00004258"/>
    </source>
</evidence>
<sequence>MEATALSSGFRPLLNPNAYRSPRSCSDRKSLSLPRFHSKETPLKPKASLAITQQRELSFKTNVFEQTHPVAGDLSYDDTCANVAEDKIGVLLLNLGGPETLNDVQPFLYNLFADPDIIRLPRPFQFLQGTIAKFISVVRAPKSKEGYAAIGGGSPLRKITDEQADAIQMALQAKNVSADVYVGMRYWFPFTEEAVQQIKKDKITRLVVLPLYPQYSISTTGSSVRVLQDLFRKDPYLARVPVAIIESWYQRRGYVNSMADLIEKELQNFSDPKEVMVFFSAHGVPVSYVENSGDPYQKQMEECIDLIMEELKSRGVQNNHILAYQV</sequence>
<dbReference type="GO" id="GO:0004325">
    <property type="term" value="F:ferrochelatase activity"/>
    <property type="evidence" value="ECO:0007669"/>
    <property type="project" value="UniProtKB-UniRule"/>
</dbReference>
<dbReference type="PANTHER" id="PTHR11108">
    <property type="entry name" value="FERROCHELATASE"/>
    <property type="match status" value="1"/>
</dbReference>
<dbReference type="PANTHER" id="PTHR11108:SF4">
    <property type="entry name" value="FERROCHELATASE-1, CHLOROPLASTIC_MITOCHONDRIAL"/>
    <property type="match status" value="1"/>
</dbReference>
<dbReference type="Gene3D" id="3.40.50.1400">
    <property type="match status" value="1"/>
</dbReference>
<dbReference type="Proteomes" id="UP001642260">
    <property type="component" value="Unassembled WGS sequence"/>
</dbReference>
<evidence type="ECO:0000256" key="9">
    <source>
        <dbReference type="ARBA" id="ARBA00049380"/>
    </source>
</evidence>
<comment type="caution">
    <text evidence="11">The sequence shown here is derived from an EMBL/GenBank/DDBJ whole genome shotgun (WGS) entry which is preliminary data.</text>
</comment>
<dbReference type="InterPro" id="IPR033659">
    <property type="entry name" value="Ferrochelatase_N"/>
</dbReference>
<evidence type="ECO:0000256" key="5">
    <source>
        <dbReference type="ARBA" id="ARBA00023004"/>
    </source>
</evidence>
<keyword evidence="6 10" id="KW-0350">Heme biosynthesis</keyword>
<accession>A0ABC8IVU2</accession>
<dbReference type="InterPro" id="IPR019772">
    <property type="entry name" value="Ferrochelatase_AS"/>
</dbReference>
<evidence type="ECO:0000313" key="12">
    <source>
        <dbReference type="Proteomes" id="UP001642260"/>
    </source>
</evidence>
<gene>
    <name evidence="11" type="ORF">ERUC_LOCUS3161</name>
</gene>
<comment type="pathway">
    <text evidence="3 10">Porphyrin-containing compound metabolism; protoheme biosynthesis; protoheme from protoporphyrin-IX: step 1/1.</text>
</comment>
<dbReference type="Pfam" id="PF00762">
    <property type="entry name" value="Ferrochelatase"/>
    <property type="match status" value="1"/>
</dbReference>
<evidence type="ECO:0000256" key="2">
    <source>
        <dbReference type="ARBA" id="ARBA00004525"/>
    </source>
</evidence>
<dbReference type="EC" id="4.98.1.1" evidence="10"/>
<dbReference type="GO" id="GO:0009535">
    <property type="term" value="C:chloroplast thylakoid membrane"/>
    <property type="evidence" value="ECO:0007669"/>
    <property type="project" value="UniProtKB-SubCell"/>
</dbReference>
<dbReference type="FunFam" id="3.40.50.1400:FF:000006">
    <property type="entry name" value="Ferrochelatase"/>
    <property type="match status" value="1"/>
</dbReference>
<dbReference type="EMBL" id="CAKOAT010056378">
    <property type="protein sequence ID" value="CAH8302256.1"/>
    <property type="molecule type" value="Genomic_DNA"/>
</dbReference>
<keyword evidence="5 10" id="KW-0408">Iron</keyword>
<evidence type="ECO:0000256" key="8">
    <source>
        <dbReference type="ARBA" id="ARBA00023244"/>
    </source>
</evidence>
<keyword evidence="10" id="KW-0934">Plastid</keyword>
<dbReference type="InterPro" id="IPR001015">
    <property type="entry name" value="Ferrochelatase"/>
</dbReference>
<protein>
    <recommendedName>
        <fullName evidence="10">Ferrochelatase</fullName>
        <ecNumber evidence="10">4.98.1.1</ecNumber>
    </recommendedName>
</protein>